<dbReference type="RefSeq" id="WP_307155193.1">
    <property type="nucleotide sequence ID" value="NZ_JAUSUK010000002.1"/>
</dbReference>
<keyword evidence="2" id="KW-1003">Cell membrane</keyword>
<evidence type="ECO:0000256" key="6">
    <source>
        <dbReference type="ARBA" id="ARBA00023315"/>
    </source>
</evidence>
<name>A0ABU0C9A8_9BRAD</name>
<protein>
    <submittedName>
        <fullName evidence="7">KDO2-lipid IV(A) lauroyltransferase</fullName>
        <ecNumber evidence="7">2.3.1.241</ecNumber>
    </submittedName>
</protein>
<evidence type="ECO:0000256" key="3">
    <source>
        <dbReference type="ARBA" id="ARBA00022519"/>
    </source>
</evidence>
<dbReference type="Proteomes" id="UP001230253">
    <property type="component" value="Unassembled WGS sequence"/>
</dbReference>
<dbReference type="CDD" id="cd07984">
    <property type="entry name" value="LPLAT_LABLAT-like"/>
    <property type="match status" value="1"/>
</dbReference>
<keyword evidence="5" id="KW-0472">Membrane</keyword>
<evidence type="ECO:0000313" key="8">
    <source>
        <dbReference type="Proteomes" id="UP001230253"/>
    </source>
</evidence>
<keyword evidence="8" id="KW-1185">Reference proteome</keyword>
<keyword evidence="3" id="KW-0997">Cell inner membrane</keyword>
<keyword evidence="4 7" id="KW-0808">Transferase</keyword>
<dbReference type="PANTHER" id="PTHR30606">
    <property type="entry name" value="LIPID A BIOSYNTHESIS LAUROYL ACYLTRANSFERASE"/>
    <property type="match status" value="1"/>
</dbReference>
<dbReference type="Pfam" id="PF03279">
    <property type="entry name" value="Lip_A_acyltrans"/>
    <property type="match status" value="1"/>
</dbReference>
<sequence length="301" mass="33809">MTSGRSLSPTRRARYFVEYALLRLVAALLRSLPIDFASSMMGRAWSVVGPRTHRHPRVMHNLALAFPEKSESEREEIARQQWDNLGRTFAESFLIDRIVASDRVTIDIDPKLRQSFVERGAGLLVVGLHSANWEIASIAIPKELNGVGLYQRLKNPYSDAYVTTLRSNVFPGGLIAKAKSTPKRVMAHVRAGGAVALLGDQREAKGIKVTVFGKETTANPFPAMVARRLHNPVVAGRVLRSRGARFVVQAVVLECPQTGNQMEDVAVFTQTIQTQFETWIRERPGEWMWVHDRWKPARTRS</sequence>
<accession>A0ABU0C9A8</accession>
<keyword evidence="6 7" id="KW-0012">Acyltransferase</keyword>
<dbReference type="PANTHER" id="PTHR30606:SF10">
    <property type="entry name" value="PHOSPHATIDYLINOSITOL MANNOSIDE ACYLTRANSFERASE"/>
    <property type="match status" value="1"/>
</dbReference>
<reference evidence="7 8" key="1">
    <citation type="submission" date="2023-07" db="EMBL/GenBank/DDBJ databases">
        <title>Genomic Encyclopedia of Type Strains, Phase IV (KMG-IV): sequencing the most valuable type-strain genomes for metagenomic binning, comparative biology and taxonomic classification.</title>
        <authorList>
            <person name="Goeker M."/>
        </authorList>
    </citation>
    <scope>NUCLEOTIDE SEQUENCE [LARGE SCALE GENOMIC DNA]</scope>
    <source>
        <strain evidence="7 8">DSM 11549</strain>
    </source>
</reference>
<evidence type="ECO:0000313" key="7">
    <source>
        <dbReference type="EMBL" id="MDQ0327117.1"/>
    </source>
</evidence>
<comment type="caution">
    <text evidence="7">The sequence shown here is derived from an EMBL/GenBank/DDBJ whole genome shotgun (WGS) entry which is preliminary data.</text>
</comment>
<evidence type="ECO:0000256" key="1">
    <source>
        <dbReference type="ARBA" id="ARBA00004533"/>
    </source>
</evidence>
<evidence type="ECO:0000256" key="4">
    <source>
        <dbReference type="ARBA" id="ARBA00022679"/>
    </source>
</evidence>
<evidence type="ECO:0000256" key="2">
    <source>
        <dbReference type="ARBA" id="ARBA00022475"/>
    </source>
</evidence>
<gene>
    <name evidence="7" type="ORF">J2R99_002986</name>
</gene>
<dbReference type="EMBL" id="JAUSUK010000002">
    <property type="protein sequence ID" value="MDQ0327117.1"/>
    <property type="molecule type" value="Genomic_DNA"/>
</dbReference>
<evidence type="ECO:0000256" key="5">
    <source>
        <dbReference type="ARBA" id="ARBA00023136"/>
    </source>
</evidence>
<dbReference type="InterPro" id="IPR004960">
    <property type="entry name" value="LipA_acyltrans"/>
</dbReference>
<dbReference type="GO" id="GO:0008913">
    <property type="term" value="F:Kdo2-lipid IVA acyltransferase activity"/>
    <property type="evidence" value="ECO:0007669"/>
    <property type="project" value="UniProtKB-EC"/>
</dbReference>
<proteinExistence type="predicted"/>
<organism evidence="7 8">
    <name type="scientific">Rhodopseudomonas julia</name>
    <dbReference type="NCBI Taxonomy" id="200617"/>
    <lineage>
        <taxon>Bacteria</taxon>
        <taxon>Pseudomonadati</taxon>
        <taxon>Pseudomonadota</taxon>
        <taxon>Alphaproteobacteria</taxon>
        <taxon>Hyphomicrobiales</taxon>
        <taxon>Nitrobacteraceae</taxon>
        <taxon>Rhodopseudomonas</taxon>
    </lineage>
</organism>
<comment type="subcellular location">
    <subcellularLocation>
        <location evidence="1">Cell inner membrane</location>
    </subcellularLocation>
</comment>
<dbReference type="EC" id="2.3.1.241" evidence="7"/>